<comment type="similarity">
    <text evidence="4">Belongs to the P4HA family.</text>
</comment>
<name>F6YH71_CIOIN</name>
<dbReference type="HOGENOM" id="CLU_024155_1_1_1"/>
<keyword evidence="6" id="KW-0479">Metal-binding</keyword>
<dbReference type="GO" id="GO:0005788">
    <property type="term" value="C:endoplasmic reticulum lumen"/>
    <property type="evidence" value="ECO:0007669"/>
    <property type="project" value="UniProtKB-SubCell"/>
</dbReference>
<dbReference type="SMART" id="SM00702">
    <property type="entry name" value="P4Hc"/>
    <property type="match status" value="1"/>
</dbReference>
<dbReference type="STRING" id="7719.ENSCINP00000022741"/>
<comment type="cofactor">
    <cofactor evidence="1">
        <name>L-ascorbate</name>
        <dbReference type="ChEBI" id="CHEBI:38290"/>
    </cofactor>
</comment>
<evidence type="ECO:0000256" key="10">
    <source>
        <dbReference type="ARBA" id="ARBA00023002"/>
    </source>
</evidence>
<feature type="domain" description="Fe2OG dioxygenase" evidence="13">
    <location>
        <begin position="383"/>
        <end position="492"/>
    </location>
</feature>
<evidence type="ECO:0000256" key="5">
    <source>
        <dbReference type="ARBA" id="ARBA00012269"/>
    </source>
</evidence>
<dbReference type="Pfam" id="PF08336">
    <property type="entry name" value="P4Ha_N"/>
    <property type="match status" value="1"/>
</dbReference>
<evidence type="ECO:0000256" key="3">
    <source>
        <dbReference type="ARBA" id="ARBA00004319"/>
    </source>
</evidence>
<keyword evidence="10" id="KW-0560">Oxidoreductase</keyword>
<dbReference type="GO" id="GO:0005506">
    <property type="term" value="F:iron ion binding"/>
    <property type="evidence" value="ECO:0007669"/>
    <property type="project" value="InterPro"/>
</dbReference>
<evidence type="ECO:0000259" key="13">
    <source>
        <dbReference type="PROSITE" id="PS51471"/>
    </source>
</evidence>
<evidence type="ECO:0000256" key="2">
    <source>
        <dbReference type="ARBA" id="ARBA00002035"/>
    </source>
</evidence>
<dbReference type="PANTHER" id="PTHR10869">
    <property type="entry name" value="PROLYL 4-HYDROXYLASE ALPHA SUBUNIT"/>
    <property type="match status" value="1"/>
</dbReference>
<evidence type="ECO:0000256" key="11">
    <source>
        <dbReference type="ARBA" id="ARBA00023004"/>
    </source>
</evidence>
<reference evidence="15" key="1">
    <citation type="journal article" date="2002" name="Science">
        <title>The draft genome of Ciona intestinalis: insights into chordate and vertebrate origins.</title>
        <authorList>
            <person name="Dehal P."/>
            <person name="Satou Y."/>
            <person name="Campbell R.K."/>
            <person name="Chapman J."/>
            <person name="Degnan B."/>
            <person name="De Tomaso A."/>
            <person name="Davidson B."/>
            <person name="Di Gregorio A."/>
            <person name="Gelpke M."/>
            <person name="Goodstein D.M."/>
            <person name="Harafuji N."/>
            <person name="Hastings K.E."/>
            <person name="Ho I."/>
            <person name="Hotta K."/>
            <person name="Huang W."/>
            <person name="Kawashima T."/>
            <person name="Lemaire P."/>
            <person name="Martinez D."/>
            <person name="Meinertzhagen I.A."/>
            <person name="Necula S."/>
            <person name="Nonaka M."/>
            <person name="Putnam N."/>
            <person name="Rash S."/>
            <person name="Saiga H."/>
            <person name="Satake M."/>
            <person name="Terry A."/>
            <person name="Yamada L."/>
            <person name="Wang H.G."/>
            <person name="Awazu S."/>
            <person name="Azumi K."/>
            <person name="Boore J."/>
            <person name="Branno M."/>
            <person name="Chin-Bow S."/>
            <person name="DeSantis R."/>
            <person name="Doyle S."/>
            <person name="Francino P."/>
            <person name="Keys D.N."/>
            <person name="Haga S."/>
            <person name="Hayashi H."/>
            <person name="Hino K."/>
            <person name="Imai K.S."/>
            <person name="Inaba K."/>
            <person name="Kano S."/>
            <person name="Kobayashi K."/>
            <person name="Kobayashi M."/>
            <person name="Lee B.I."/>
            <person name="Makabe K.W."/>
            <person name="Manohar C."/>
            <person name="Matassi G."/>
            <person name="Medina M."/>
            <person name="Mochizuki Y."/>
            <person name="Mount S."/>
            <person name="Morishita T."/>
            <person name="Miura S."/>
            <person name="Nakayama A."/>
            <person name="Nishizaka S."/>
            <person name="Nomoto H."/>
            <person name="Ohta F."/>
            <person name="Oishi K."/>
            <person name="Rigoutsos I."/>
            <person name="Sano M."/>
            <person name="Sasaki A."/>
            <person name="Sasakura Y."/>
            <person name="Shoguchi E."/>
            <person name="Shin-i T."/>
            <person name="Spagnuolo A."/>
            <person name="Stainier D."/>
            <person name="Suzuki M.M."/>
            <person name="Tassy O."/>
            <person name="Takatori N."/>
            <person name="Tokuoka M."/>
            <person name="Yagi K."/>
            <person name="Yoshizaki F."/>
            <person name="Wada S."/>
            <person name="Zhang C."/>
            <person name="Hyatt P.D."/>
            <person name="Larimer F."/>
            <person name="Detter C."/>
            <person name="Doggett N."/>
            <person name="Glavina T."/>
            <person name="Hawkins T."/>
            <person name="Richardson P."/>
            <person name="Lucas S."/>
            <person name="Kohara Y."/>
            <person name="Levine M."/>
            <person name="Satoh N."/>
            <person name="Rokhsar D.S."/>
        </authorList>
    </citation>
    <scope>NUCLEOTIDE SEQUENCE [LARGE SCALE GENOMIC DNA]</scope>
</reference>
<reference evidence="14" key="3">
    <citation type="submission" date="2025-08" db="UniProtKB">
        <authorList>
            <consortium name="Ensembl"/>
        </authorList>
    </citation>
    <scope>IDENTIFICATION</scope>
</reference>
<dbReference type="InterPro" id="IPR011990">
    <property type="entry name" value="TPR-like_helical_dom_sf"/>
</dbReference>
<dbReference type="InterPro" id="IPR044862">
    <property type="entry name" value="Pro_4_hyd_alph_FE2OG_OXY"/>
</dbReference>
<evidence type="ECO:0000256" key="12">
    <source>
        <dbReference type="ARBA" id="ARBA00023180"/>
    </source>
</evidence>
<keyword evidence="15" id="KW-1185">Reference proteome</keyword>
<dbReference type="InterPro" id="IPR045054">
    <property type="entry name" value="P4HA-like"/>
</dbReference>
<dbReference type="Pfam" id="PF13640">
    <property type="entry name" value="2OG-FeII_Oxy_3"/>
    <property type="match status" value="1"/>
</dbReference>
<dbReference type="AlphaFoldDB" id="F6YH71"/>
<evidence type="ECO:0000256" key="9">
    <source>
        <dbReference type="ARBA" id="ARBA00022964"/>
    </source>
</evidence>
<dbReference type="GeneTree" id="ENSGT00940000163795"/>
<dbReference type="EC" id="1.14.11.2" evidence="5"/>
<keyword evidence="7" id="KW-0256">Endoplasmic reticulum</keyword>
<dbReference type="Proteomes" id="UP000008144">
    <property type="component" value="Chromosome 7"/>
</dbReference>
<dbReference type="InterPro" id="IPR005123">
    <property type="entry name" value="Oxoglu/Fe-dep_dioxygenase_dom"/>
</dbReference>
<dbReference type="Gene3D" id="1.25.40.10">
    <property type="entry name" value="Tetratricopeptide repeat domain"/>
    <property type="match status" value="1"/>
</dbReference>
<dbReference type="Gene3D" id="2.60.120.620">
    <property type="entry name" value="q2cbj1_9rhob like domain"/>
    <property type="match status" value="1"/>
</dbReference>
<keyword evidence="8" id="KW-0847">Vitamin C</keyword>
<dbReference type="PROSITE" id="PS51471">
    <property type="entry name" value="FE2OG_OXY"/>
    <property type="match status" value="1"/>
</dbReference>
<reference evidence="14" key="4">
    <citation type="submission" date="2025-09" db="UniProtKB">
        <authorList>
            <consortium name="Ensembl"/>
        </authorList>
    </citation>
    <scope>IDENTIFICATION</scope>
</reference>
<keyword evidence="9" id="KW-0223">Dioxygenase</keyword>
<dbReference type="Ensembl" id="ENSCINT00000022987.2">
    <property type="protein sequence ID" value="ENSCINP00000022741.2"/>
    <property type="gene ID" value="ENSCING00000012078.2"/>
</dbReference>
<reference evidence="14" key="2">
    <citation type="journal article" date="2008" name="Genome Biol.">
        <title>Improved genome assembly and evidence-based global gene model set for the chordate Ciona intestinalis: new insight into intron and operon populations.</title>
        <authorList>
            <person name="Satou Y."/>
            <person name="Mineta K."/>
            <person name="Ogasawara M."/>
            <person name="Sasakura Y."/>
            <person name="Shoguchi E."/>
            <person name="Ueno K."/>
            <person name="Yamada L."/>
            <person name="Matsumoto J."/>
            <person name="Wasserscheid J."/>
            <person name="Dewar K."/>
            <person name="Wiley G.B."/>
            <person name="Macmil S.L."/>
            <person name="Roe B.A."/>
            <person name="Zeller R.W."/>
            <person name="Hastings K.E."/>
            <person name="Lemaire P."/>
            <person name="Lindquist E."/>
            <person name="Endo T."/>
            <person name="Hotta K."/>
            <person name="Inaba K."/>
        </authorList>
    </citation>
    <scope>NUCLEOTIDE SEQUENCE [LARGE SCALE GENOMIC DNA]</scope>
    <source>
        <strain evidence="14">wild type</strain>
    </source>
</reference>
<dbReference type="GO" id="GO:0031418">
    <property type="term" value="F:L-ascorbic acid binding"/>
    <property type="evidence" value="ECO:0007669"/>
    <property type="project" value="UniProtKB-KW"/>
</dbReference>
<comment type="function">
    <text evidence="2">Catalyzes the post-translational formation of 4-hydroxyproline in -Xaa-Pro-Gly- sequences in collagens and other proteins.</text>
</comment>
<dbReference type="PANTHER" id="PTHR10869:SF244">
    <property type="entry name" value="PROLYL 4-HYDROXYLASE SUBUNIT ALPHA-2"/>
    <property type="match status" value="1"/>
</dbReference>
<dbReference type="InterPro" id="IPR006620">
    <property type="entry name" value="Pro_4_hyd_alph"/>
</dbReference>
<comment type="subcellular location">
    <subcellularLocation>
        <location evidence="3">Endoplasmic reticulum lumen</location>
    </subcellularLocation>
</comment>
<dbReference type="GO" id="GO:0004656">
    <property type="term" value="F:procollagen-proline 4-dioxygenase activity"/>
    <property type="evidence" value="ECO:0000318"/>
    <property type="project" value="GO_Central"/>
</dbReference>
<evidence type="ECO:0000256" key="7">
    <source>
        <dbReference type="ARBA" id="ARBA00022824"/>
    </source>
</evidence>
<proteinExistence type="inferred from homology"/>
<dbReference type="InParanoid" id="F6YH71"/>
<sequence>FLVLLNFAIIASADKNDWFSTTAGMQNLIDVENNFLSTLEGYIEGMQMSLDKIKTFKDIMRKDVIPAVSDPEVYIGHPINQYALIKRFALKWSRVGELLDGYSRKGKETRAQYHDAIKMLPNEDDMIGAAEAIARLQSYYSLNMDDLTNGNVKDVTSPSLLNSKDCFRIGKSAYTNRRFDLCEIWMNKSLELYVEQKGITRENIWSYLKHKISFKTYQGVNQTMHINAFLEDDTNNQESSTAGYDIILIYINSEVLLVLFINRIAHTQNYEYKKINSTLPKNITLHLLQNSLTLPQAHFVFQQYTHFVQCQAAWSKKSVNVFVNILIQVLLFYQLLRANGASSDGFGKIKYRISNTAWLDDKDSSSVKRLSQRLADVTGLTGSSELLQVANYGMAGHYIAHFDAMTPDDRNENYEYGNTGQRIATALVYLSEVQKGGSTAFFYPNIVAEPIKGSAVFWYNLYPSGALDKRTLHAACPVLIGNKWACNKWFRELGHEFVRKCGLFQNAENRMF</sequence>
<accession>F6YH71</accession>
<dbReference type="Gene3D" id="6.10.140.1460">
    <property type="match status" value="1"/>
</dbReference>
<dbReference type="InterPro" id="IPR013547">
    <property type="entry name" value="P4H_N"/>
</dbReference>
<keyword evidence="11" id="KW-0408">Iron</keyword>
<dbReference type="EMBL" id="EAAA01002317">
    <property type="status" value="NOT_ANNOTATED_CDS"/>
    <property type="molecule type" value="Genomic_DNA"/>
</dbReference>
<dbReference type="EMBL" id="EAAA01002316">
    <property type="status" value="NOT_ANNOTATED_CDS"/>
    <property type="molecule type" value="Genomic_DNA"/>
</dbReference>
<dbReference type="OMA" id="MGDHENA"/>
<evidence type="ECO:0000256" key="4">
    <source>
        <dbReference type="ARBA" id="ARBA00006511"/>
    </source>
</evidence>
<evidence type="ECO:0000256" key="8">
    <source>
        <dbReference type="ARBA" id="ARBA00022896"/>
    </source>
</evidence>
<organism evidence="14 15">
    <name type="scientific">Ciona intestinalis</name>
    <name type="common">Transparent sea squirt</name>
    <name type="synonym">Ascidia intestinalis</name>
    <dbReference type="NCBI Taxonomy" id="7719"/>
    <lineage>
        <taxon>Eukaryota</taxon>
        <taxon>Metazoa</taxon>
        <taxon>Chordata</taxon>
        <taxon>Tunicata</taxon>
        <taxon>Ascidiacea</taxon>
        <taxon>Phlebobranchia</taxon>
        <taxon>Cionidae</taxon>
        <taxon>Ciona</taxon>
    </lineage>
</organism>
<evidence type="ECO:0000256" key="1">
    <source>
        <dbReference type="ARBA" id="ARBA00001961"/>
    </source>
</evidence>
<dbReference type="GO" id="GO:0005783">
    <property type="term" value="C:endoplasmic reticulum"/>
    <property type="evidence" value="ECO:0000318"/>
    <property type="project" value="GO_Central"/>
</dbReference>
<evidence type="ECO:0000313" key="15">
    <source>
        <dbReference type="Proteomes" id="UP000008144"/>
    </source>
</evidence>
<protein>
    <recommendedName>
        <fullName evidence="5">procollagen-proline 4-dioxygenase</fullName>
        <ecNumber evidence="5">1.14.11.2</ecNumber>
    </recommendedName>
</protein>
<evidence type="ECO:0000313" key="14">
    <source>
        <dbReference type="Ensembl" id="ENSCINP00000022741.2"/>
    </source>
</evidence>
<keyword evidence="12" id="KW-0325">Glycoprotein</keyword>
<evidence type="ECO:0000256" key="6">
    <source>
        <dbReference type="ARBA" id="ARBA00022723"/>
    </source>
</evidence>